<evidence type="ECO:0000313" key="3">
    <source>
        <dbReference type="Proteomes" id="UP000319557"/>
    </source>
</evidence>
<gene>
    <name evidence="2" type="ORF">EC9_01180</name>
</gene>
<organism evidence="2 3">
    <name type="scientific">Rosistilla ulvae</name>
    <dbReference type="NCBI Taxonomy" id="1930277"/>
    <lineage>
        <taxon>Bacteria</taxon>
        <taxon>Pseudomonadati</taxon>
        <taxon>Planctomycetota</taxon>
        <taxon>Planctomycetia</taxon>
        <taxon>Pirellulales</taxon>
        <taxon>Pirellulaceae</taxon>
        <taxon>Rosistilla</taxon>
    </lineage>
</organism>
<dbReference type="OrthoDB" id="282141at2"/>
<feature type="transmembrane region" description="Helical" evidence="1">
    <location>
        <begin position="91"/>
        <end position="111"/>
    </location>
</feature>
<feature type="transmembrane region" description="Helical" evidence="1">
    <location>
        <begin position="58"/>
        <end position="79"/>
    </location>
</feature>
<feature type="transmembrane region" description="Helical" evidence="1">
    <location>
        <begin position="33"/>
        <end position="52"/>
    </location>
</feature>
<dbReference type="AlphaFoldDB" id="A0A517LTK1"/>
<evidence type="ECO:0008006" key="4">
    <source>
        <dbReference type="Google" id="ProtNLM"/>
    </source>
</evidence>
<feature type="transmembrane region" description="Helical" evidence="1">
    <location>
        <begin position="6"/>
        <end position="26"/>
    </location>
</feature>
<evidence type="ECO:0000256" key="1">
    <source>
        <dbReference type="SAM" id="Phobius"/>
    </source>
</evidence>
<sequence>MEAWWHLIWPIGLILLTTVAWGSNFVTLPGNWIAAALVVVYFLVAPSGQRISLGTTEVVAAIGFAVLGEVLEFAAAALGAKKAGGSKRATVMAVVGSMVGAMGGALLGLPIPIFGTVIAALLFGALGATAGAVLGEWMSGKQWKETIPVGHAAFWGRLLGTVGKICAGIMILLVVIVGVCV</sequence>
<keyword evidence="1" id="KW-0472">Membrane</keyword>
<keyword evidence="1" id="KW-0812">Transmembrane</keyword>
<keyword evidence="1" id="KW-1133">Transmembrane helix</keyword>
<dbReference type="InterPro" id="IPR007403">
    <property type="entry name" value="DUF456"/>
</dbReference>
<proteinExistence type="predicted"/>
<keyword evidence="3" id="KW-1185">Reference proteome</keyword>
<dbReference type="Pfam" id="PF04306">
    <property type="entry name" value="DUF456"/>
    <property type="match status" value="1"/>
</dbReference>
<dbReference type="EMBL" id="CP036261">
    <property type="protein sequence ID" value="QDS85960.1"/>
    <property type="molecule type" value="Genomic_DNA"/>
</dbReference>
<evidence type="ECO:0000313" key="2">
    <source>
        <dbReference type="EMBL" id="QDS85960.1"/>
    </source>
</evidence>
<protein>
    <recommendedName>
        <fullName evidence="4">DUF456 domain-containing protein</fullName>
    </recommendedName>
</protein>
<accession>A0A517LTK1</accession>
<dbReference type="KEGG" id="ruv:EC9_01180"/>
<reference evidence="2 3" key="1">
    <citation type="submission" date="2019-02" db="EMBL/GenBank/DDBJ databases">
        <title>Deep-cultivation of Planctomycetes and their phenomic and genomic characterization uncovers novel biology.</title>
        <authorList>
            <person name="Wiegand S."/>
            <person name="Jogler M."/>
            <person name="Boedeker C."/>
            <person name="Pinto D."/>
            <person name="Vollmers J."/>
            <person name="Rivas-Marin E."/>
            <person name="Kohn T."/>
            <person name="Peeters S.H."/>
            <person name="Heuer A."/>
            <person name="Rast P."/>
            <person name="Oberbeckmann S."/>
            <person name="Bunk B."/>
            <person name="Jeske O."/>
            <person name="Meyerdierks A."/>
            <person name="Storesund J.E."/>
            <person name="Kallscheuer N."/>
            <person name="Luecker S."/>
            <person name="Lage O.M."/>
            <person name="Pohl T."/>
            <person name="Merkel B.J."/>
            <person name="Hornburger P."/>
            <person name="Mueller R.-W."/>
            <person name="Bruemmer F."/>
            <person name="Labrenz M."/>
            <person name="Spormann A.M."/>
            <person name="Op den Camp H."/>
            <person name="Overmann J."/>
            <person name="Amann R."/>
            <person name="Jetten M.S.M."/>
            <person name="Mascher T."/>
            <person name="Medema M.H."/>
            <person name="Devos D.P."/>
            <person name="Kaster A.-K."/>
            <person name="Ovreas L."/>
            <person name="Rohde M."/>
            <person name="Galperin M.Y."/>
            <person name="Jogler C."/>
        </authorList>
    </citation>
    <scope>NUCLEOTIDE SEQUENCE [LARGE SCALE GENOMIC DNA]</scope>
    <source>
        <strain evidence="2 3">EC9</strain>
    </source>
</reference>
<dbReference type="Proteomes" id="UP000319557">
    <property type="component" value="Chromosome"/>
</dbReference>
<feature type="transmembrane region" description="Helical" evidence="1">
    <location>
        <begin position="117"/>
        <end position="137"/>
    </location>
</feature>
<name>A0A517LTK1_9BACT</name>
<feature type="transmembrane region" description="Helical" evidence="1">
    <location>
        <begin position="158"/>
        <end position="179"/>
    </location>
</feature>
<dbReference type="RefSeq" id="WP_145117288.1">
    <property type="nucleotide sequence ID" value="NZ_CP036261.1"/>
</dbReference>